<reference evidence="1 2" key="1">
    <citation type="journal article" date="2019" name="Genome Biol. Evol.">
        <title>Insights into the evolution of the New World diploid cottons (Gossypium, subgenus Houzingenia) based on genome sequencing.</title>
        <authorList>
            <person name="Grover C.E."/>
            <person name="Arick M.A. 2nd"/>
            <person name="Thrash A."/>
            <person name="Conover J.L."/>
            <person name="Sanders W.S."/>
            <person name="Peterson D.G."/>
            <person name="Frelichowski J.E."/>
            <person name="Scheffler J.A."/>
            <person name="Scheffler B.E."/>
            <person name="Wendel J.F."/>
        </authorList>
    </citation>
    <scope>NUCLEOTIDE SEQUENCE [LARGE SCALE GENOMIC DNA]</scope>
    <source>
        <strain evidence="1">4</strain>
        <tissue evidence="1">Leaf</tissue>
    </source>
</reference>
<dbReference type="EMBL" id="JABEZV010000013">
    <property type="protein sequence ID" value="MBA0727715.1"/>
    <property type="molecule type" value="Genomic_DNA"/>
</dbReference>
<accession>A0A7J9AUG1</accession>
<evidence type="ECO:0000313" key="1">
    <source>
        <dbReference type="EMBL" id="MBA0727715.1"/>
    </source>
</evidence>
<dbReference type="PANTHER" id="PTHR31050">
    <property type="entry name" value="OS08G0413200 PROTEIN"/>
    <property type="match status" value="1"/>
</dbReference>
<proteinExistence type="predicted"/>
<keyword evidence="2" id="KW-1185">Reference proteome</keyword>
<comment type="caution">
    <text evidence="1">The sequence shown here is derived from an EMBL/GenBank/DDBJ whole genome shotgun (WGS) entry which is preliminary data.</text>
</comment>
<dbReference type="Proteomes" id="UP000593574">
    <property type="component" value="Unassembled WGS sequence"/>
</dbReference>
<dbReference type="AlphaFoldDB" id="A0A7J9AUG1"/>
<dbReference type="Pfam" id="PF06880">
    <property type="entry name" value="DUF1262"/>
    <property type="match status" value="1"/>
</dbReference>
<gene>
    <name evidence="1" type="ORF">Golax_000682</name>
</gene>
<organism evidence="1 2">
    <name type="scientific">Gossypium laxum</name>
    <dbReference type="NCBI Taxonomy" id="34288"/>
    <lineage>
        <taxon>Eukaryota</taxon>
        <taxon>Viridiplantae</taxon>
        <taxon>Streptophyta</taxon>
        <taxon>Embryophyta</taxon>
        <taxon>Tracheophyta</taxon>
        <taxon>Spermatophyta</taxon>
        <taxon>Magnoliopsida</taxon>
        <taxon>eudicotyledons</taxon>
        <taxon>Gunneridae</taxon>
        <taxon>Pentapetalae</taxon>
        <taxon>rosids</taxon>
        <taxon>malvids</taxon>
        <taxon>Malvales</taxon>
        <taxon>Malvaceae</taxon>
        <taxon>Malvoideae</taxon>
        <taxon>Gossypium</taxon>
    </lineage>
</organism>
<sequence length="238" mass="26274">MIEVSSRTARASATRDDEAYTLAFSLSKTSPRLFLASTAIPAILLPSFHDASQLIFTVLPFGLIHLEAGMIGPNSGILVILDEEAESTCCFELCKSHQLDSSPFPQNKKIELQYGNDAGRYVAFIPVLGQPLSSNRYYALKAQGRHKGQTFRNSLEGNVVTCCFRRCFPDIEPQLADHHDIYQQFEICPKKRGGFFVAKLMAPDGVPSKFLRRNGWQALISAPRSFTLGEASGLDNAL</sequence>
<dbReference type="InterPro" id="IPR010683">
    <property type="entry name" value="DUF1262"/>
</dbReference>
<dbReference type="PANTHER" id="PTHR31050:SF3">
    <property type="entry name" value="OS08G0412800 PROTEIN"/>
    <property type="match status" value="1"/>
</dbReference>
<protein>
    <submittedName>
        <fullName evidence="1">Uncharacterized protein</fullName>
    </submittedName>
</protein>
<name>A0A7J9AUG1_9ROSI</name>
<evidence type="ECO:0000313" key="2">
    <source>
        <dbReference type="Proteomes" id="UP000593574"/>
    </source>
</evidence>